<keyword evidence="2" id="KW-1185">Reference proteome</keyword>
<accession>A0A1M7UEX1</accession>
<protein>
    <submittedName>
        <fullName evidence="1">Uncharacterized protein</fullName>
    </submittedName>
</protein>
<dbReference type="EMBL" id="LT670849">
    <property type="protein sequence ID" value="SHN81582.1"/>
    <property type="molecule type" value="Genomic_DNA"/>
</dbReference>
<name>A0A1M7UEX1_9BRAD</name>
<proteinExistence type="predicted"/>
<dbReference type="RefSeq" id="WP_072821542.1">
    <property type="nucleotide sequence ID" value="NZ_LT670849.1"/>
</dbReference>
<dbReference type="Proteomes" id="UP000184096">
    <property type="component" value="Chromosome I"/>
</dbReference>
<sequence>MSGQVELVLKKIGQFLRPISEAPKDGRWILAKSADGFKVCHWDRNPPGLAGPTWTEANDASRGYLDDYFEGWIDPAELKLWDYATLADLLIAFVDDANAHGDERALRILKTRVAKA</sequence>
<organism evidence="1 2">
    <name type="scientific">Bradyrhizobium erythrophlei</name>
    <dbReference type="NCBI Taxonomy" id="1437360"/>
    <lineage>
        <taxon>Bacteria</taxon>
        <taxon>Pseudomonadati</taxon>
        <taxon>Pseudomonadota</taxon>
        <taxon>Alphaproteobacteria</taxon>
        <taxon>Hyphomicrobiales</taxon>
        <taxon>Nitrobacteraceae</taxon>
        <taxon>Bradyrhizobium</taxon>
    </lineage>
</organism>
<dbReference type="OrthoDB" id="8266111at2"/>
<evidence type="ECO:0000313" key="2">
    <source>
        <dbReference type="Proteomes" id="UP000184096"/>
    </source>
</evidence>
<dbReference type="AlphaFoldDB" id="A0A1M7UEX1"/>
<evidence type="ECO:0000313" key="1">
    <source>
        <dbReference type="EMBL" id="SHN81582.1"/>
    </source>
</evidence>
<gene>
    <name evidence="1" type="ORF">SAMN05444170_4777</name>
</gene>
<reference evidence="2" key="1">
    <citation type="submission" date="2016-11" db="EMBL/GenBank/DDBJ databases">
        <authorList>
            <person name="Varghese N."/>
            <person name="Submissions S."/>
        </authorList>
    </citation>
    <scope>NUCLEOTIDE SEQUENCE [LARGE SCALE GENOMIC DNA]</scope>
    <source>
        <strain evidence="2">GAS401</strain>
    </source>
</reference>